<dbReference type="HOGENOM" id="CLU_1559946_0_0_5"/>
<protein>
    <submittedName>
        <fullName evidence="1">Phage related protein</fullName>
    </submittedName>
</protein>
<dbReference type="eggNOG" id="COG1783">
    <property type="taxonomic scope" value="Bacteria"/>
</dbReference>
<dbReference type="AlphaFoldDB" id="A9IPE7"/>
<organism evidence="1 2">
    <name type="scientific">Bartonella tribocorum (strain DSM 28219 / CCUG 45778 / CIP 105476 / IBS 506)</name>
    <dbReference type="NCBI Taxonomy" id="382640"/>
    <lineage>
        <taxon>Bacteria</taxon>
        <taxon>Pseudomonadati</taxon>
        <taxon>Pseudomonadota</taxon>
        <taxon>Alphaproteobacteria</taxon>
        <taxon>Hyphomicrobiales</taxon>
        <taxon>Bartonellaceae</taxon>
        <taxon>Bartonella</taxon>
    </lineage>
</organism>
<reference evidence="1 2" key="1">
    <citation type="journal article" date="2007" name="Nat. Genet.">
        <title>Genomic analysis of Bartonella identifies type IV secretion systems as host adaptability factors.</title>
        <authorList>
            <person name="Saenz H.L."/>
            <person name="Engel P."/>
            <person name="Stoeckli M.C."/>
            <person name="Lanz C."/>
            <person name="Raddatz G."/>
            <person name="Vayssier-Taussat M."/>
            <person name="Birtles R."/>
            <person name="Schuster S.C."/>
            <person name="Dehio C."/>
        </authorList>
    </citation>
    <scope>NUCLEOTIDE SEQUENCE [LARGE SCALE GENOMIC DNA]</scope>
    <source>
        <strain evidence="2">DSM 28219 / CCUG 45778 / CIP 105476 / IBS 506</strain>
    </source>
</reference>
<evidence type="ECO:0000313" key="1">
    <source>
        <dbReference type="EMBL" id="CAK00917.1"/>
    </source>
</evidence>
<sequence length="171" mass="19783">MRESYDIRDSHSTYKTVNYHYKSISCTEHIGWLRHNGYEKALMVLPHDGATRDRVHNVSFESALNDAGFETQVIPNQGAGAVKMRIEAVRRILPSVWFNEETTVAGRKALNWYHEKWDEKRNIGLGAEHDWSSHGADAFGLMCIVYEAPRIKPQQERYRAIEREAASWMAF</sequence>
<dbReference type="EMBL" id="AM260525">
    <property type="protein sequence ID" value="CAK00917.1"/>
    <property type="molecule type" value="Genomic_DNA"/>
</dbReference>
<keyword evidence="2" id="KW-1185">Reference proteome</keyword>
<gene>
    <name evidence="1" type="ordered locus">BT_0462</name>
</gene>
<accession>A9IPE7</accession>
<dbReference type="KEGG" id="btr:BT_0462"/>
<name>A9IPE7_BART1</name>
<evidence type="ECO:0000313" key="2">
    <source>
        <dbReference type="Proteomes" id="UP000001592"/>
    </source>
</evidence>
<dbReference type="Proteomes" id="UP000001592">
    <property type="component" value="Chromosome"/>
</dbReference>
<proteinExistence type="predicted"/>